<protein>
    <submittedName>
        <fullName evidence="1">UBN2 domain-containing protein</fullName>
    </submittedName>
</protein>
<dbReference type="EMBL" id="BDDD01000420">
    <property type="protein sequence ID" value="GAV65545.1"/>
    <property type="molecule type" value="Genomic_DNA"/>
</dbReference>
<keyword evidence="2" id="KW-1185">Reference proteome</keyword>
<comment type="caution">
    <text evidence="1">The sequence shown here is derived from an EMBL/GenBank/DDBJ whole genome shotgun (WGS) entry which is preliminary data.</text>
</comment>
<organism evidence="1 2">
    <name type="scientific">Cephalotus follicularis</name>
    <name type="common">Albany pitcher plant</name>
    <dbReference type="NCBI Taxonomy" id="3775"/>
    <lineage>
        <taxon>Eukaryota</taxon>
        <taxon>Viridiplantae</taxon>
        <taxon>Streptophyta</taxon>
        <taxon>Embryophyta</taxon>
        <taxon>Tracheophyta</taxon>
        <taxon>Spermatophyta</taxon>
        <taxon>Magnoliopsida</taxon>
        <taxon>eudicotyledons</taxon>
        <taxon>Gunneridae</taxon>
        <taxon>Pentapetalae</taxon>
        <taxon>rosids</taxon>
        <taxon>fabids</taxon>
        <taxon>Oxalidales</taxon>
        <taxon>Cephalotaceae</taxon>
        <taxon>Cephalotus</taxon>
    </lineage>
</organism>
<reference evidence="2" key="1">
    <citation type="submission" date="2016-04" db="EMBL/GenBank/DDBJ databases">
        <title>Cephalotus genome sequencing.</title>
        <authorList>
            <person name="Fukushima K."/>
            <person name="Hasebe M."/>
            <person name="Fang X."/>
        </authorList>
    </citation>
    <scope>NUCLEOTIDE SEQUENCE [LARGE SCALE GENOMIC DNA]</scope>
    <source>
        <strain evidence="2">cv. St1</strain>
    </source>
</reference>
<evidence type="ECO:0000313" key="1">
    <source>
        <dbReference type="EMBL" id="GAV65545.1"/>
    </source>
</evidence>
<dbReference type="PANTHER" id="PTHR34676:SF17">
    <property type="entry name" value="OS06G0684500 PROTEIN"/>
    <property type="match status" value="1"/>
</dbReference>
<proteinExistence type="predicted"/>
<gene>
    <name evidence="1" type="ORF">CFOL_v3_09060</name>
</gene>
<sequence length="80" mass="9310">INAKAKPVIICAINSNDFNRVSSCISANEMWDRLEVTYEVKKTKVSMFVHEYEMIIMHENEDIRTVFIRFTNITNALQAL</sequence>
<evidence type="ECO:0000313" key="2">
    <source>
        <dbReference type="Proteomes" id="UP000187406"/>
    </source>
</evidence>
<feature type="non-terminal residue" evidence="1">
    <location>
        <position position="1"/>
    </location>
</feature>
<dbReference type="Proteomes" id="UP000187406">
    <property type="component" value="Unassembled WGS sequence"/>
</dbReference>
<feature type="non-terminal residue" evidence="1">
    <location>
        <position position="80"/>
    </location>
</feature>
<accession>A0A1Q3BCC8</accession>
<dbReference type="Pfam" id="PF14223">
    <property type="entry name" value="Retrotran_gag_2"/>
    <property type="match status" value="1"/>
</dbReference>
<dbReference type="PANTHER" id="PTHR34676">
    <property type="entry name" value="DUF4219 DOMAIN-CONTAINING PROTEIN-RELATED"/>
    <property type="match status" value="1"/>
</dbReference>
<dbReference type="AlphaFoldDB" id="A0A1Q3BCC8"/>
<name>A0A1Q3BCC8_CEPFO</name>
<dbReference type="OrthoDB" id="1747372at2759"/>
<dbReference type="InParanoid" id="A0A1Q3BCC8"/>